<dbReference type="Proteomes" id="UP001335737">
    <property type="component" value="Unassembled WGS sequence"/>
</dbReference>
<accession>A0ABU6KJC3</accession>
<gene>
    <name evidence="2" type="ORF">QGM71_18230</name>
</gene>
<feature type="domain" description="N-acetyltransferase" evidence="1">
    <location>
        <begin position="6"/>
        <end position="130"/>
    </location>
</feature>
<comment type="caution">
    <text evidence="2">The sequence shown here is derived from an EMBL/GenBank/DDBJ whole genome shotgun (WGS) entry which is preliminary data.</text>
</comment>
<organism evidence="2 3">
    <name type="scientific">Virgibacillus tibetensis</name>
    <dbReference type="NCBI Taxonomy" id="3042313"/>
    <lineage>
        <taxon>Bacteria</taxon>
        <taxon>Bacillati</taxon>
        <taxon>Bacillota</taxon>
        <taxon>Bacilli</taxon>
        <taxon>Bacillales</taxon>
        <taxon>Bacillaceae</taxon>
        <taxon>Virgibacillus</taxon>
    </lineage>
</organism>
<dbReference type="InterPro" id="IPR000182">
    <property type="entry name" value="GNAT_dom"/>
</dbReference>
<dbReference type="SUPFAM" id="SSF55729">
    <property type="entry name" value="Acyl-CoA N-acyltransferases (Nat)"/>
    <property type="match status" value="1"/>
</dbReference>
<sequence>MNKNIMITHLEEEDIDGRISLLYEFHVQQNLNHLSMTVDKSKLKDFYSDAVIEQQDNKRYYVIKTKSQKIIGYCWISDIDWINQSCELSISILPKYRIGFGFLAMVEMYNYLYNQLNMKSVINQILEGNNLLLKSAPKNALKRRMDSFTFGEYRASYLWNQTKEQYLELKRTKKEKLINLKSKFQSV</sequence>
<dbReference type="RefSeq" id="WP_327608966.1">
    <property type="nucleotide sequence ID" value="NZ_JARZFX010000014.1"/>
</dbReference>
<proteinExistence type="predicted"/>
<evidence type="ECO:0000259" key="1">
    <source>
        <dbReference type="Pfam" id="PF13302"/>
    </source>
</evidence>
<dbReference type="Gene3D" id="3.40.630.30">
    <property type="match status" value="1"/>
</dbReference>
<keyword evidence="3" id="KW-1185">Reference proteome</keyword>
<protein>
    <submittedName>
        <fullName evidence="2">GNAT family N-acetyltransferase</fullName>
    </submittedName>
</protein>
<dbReference type="EMBL" id="JARZFX010000014">
    <property type="protein sequence ID" value="MEC5425422.1"/>
    <property type="molecule type" value="Genomic_DNA"/>
</dbReference>
<dbReference type="Pfam" id="PF13302">
    <property type="entry name" value="Acetyltransf_3"/>
    <property type="match status" value="1"/>
</dbReference>
<dbReference type="InterPro" id="IPR016181">
    <property type="entry name" value="Acyl_CoA_acyltransferase"/>
</dbReference>
<evidence type="ECO:0000313" key="3">
    <source>
        <dbReference type="Proteomes" id="UP001335737"/>
    </source>
</evidence>
<name>A0ABU6KJC3_9BACI</name>
<reference evidence="2 3" key="1">
    <citation type="journal article" date="2024" name="Int. J. Syst. Evol. Microbiol.">
        <title>Virgibacillus tibetensis sp. nov., isolated from salt lake on the Tibetan Plateau of China.</title>
        <authorList>
            <person name="Phurbu D."/>
            <person name="Liu Z.-X."/>
            <person name="Wang R."/>
            <person name="Zheng Y.-Y."/>
            <person name="Liu H.-C."/>
            <person name="Zhou Y.-G."/>
            <person name="Yu Y.-J."/>
            <person name="Li A.-H."/>
        </authorList>
    </citation>
    <scope>NUCLEOTIDE SEQUENCE [LARGE SCALE GENOMIC DNA]</scope>
    <source>
        <strain evidence="2 3">C22-A2</strain>
    </source>
</reference>
<evidence type="ECO:0000313" key="2">
    <source>
        <dbReference type="EMBL" id="MEC5425422.1"/>
    </source>
</evidence>